<evidence type="ECO:0000259" key="2">
    <source>
        <dbReference type="PROSITE" id="PS50206"/>
    </source>
</evidence>
<evidence type="ECO:0000256" key="1">
    <source>
        <dbReference type="SAM" id="SignalP"/>
    </source>
</evidence>
<dbReference type="SUPFAM" id="SSF52821">
    <property type="entry name" value="Rhodanese/Cell cycle control phosphatase"/>
    <property type="match status" value="1"/>
</dbReference>
<dbReference type="Pfam" id="PF00581">
    <property type="entry name" value="Rhodanese"/>
    <property type="match status" value="1"/>
</dbReference>
<dbReference type="CDD" id="cd00158">
    <property type="entry name" value="RHOD"/>
    <property type="match status" value="1"/>
</dbReference>
<dbReference type="RefSeq" id="WP_069519136.1">
    <property type="nucleotide sequence ID" value="NZ_FOFP01000014.1"/>
</dbReference>
<dbReference type="InterPro" id="IPR001763">
    <property type="entry name" value="Rhodanese-like_dom"/>
</dbReference>
<accession>A0ABY1BKH9</accession>
<evidence type="ECO:0000313" key="3">
    <source>
        <dbReference type="EMBL" id="SER05232.1"/>
    </source>
</evidence>
<dbReference type="Gene3D" id="3.40.250.10">
    <property type="entry name" value="Rhodanese-like domain"/>
    <property type="match status" value="1"/>
</dbReference>
<dbReference type="InterPro" id="IPR022376">
    <property type="entry name" value="PQQ_CXXCW"/>
</dbReference>
<feature type="domain" description="Rhodanese" evidence="2">
    <location>
        <begin position="110"/>
        <end position="174"/>
    </location>
</feature>
<keyword evidence="4" id="KW-1185">Reference proteome</keyword>
<dbReference type="EMBL" id="FOFP01000014">
    <property type="protein sequence ID" value="SER05232.1"/>
    <property type="molecule type" value="Genomic_DNA"/>
</dbReference>
<feature type="chain" id="PRO_5047192792" evidence="1">
    <location>
        <begin position="25"/>
        <end position="191"/>
    </location>
</feature>
<protein>
    <submittedName>
        <fullName evidence="3">PQQ-dependent catabolism-associated CXXCW motif protein</fullName>
    </submittedName>
</protein>
<reference evidence="3 4" key="1">
    <citation type="submission" date="2016-10" db="EMBL/GenBank/DDBJ databases">
        <authorList>
            <person name="Varghese N."/>
            <person name="Submissions S."/>
        </authorList>
    </citation>
    <scope>NUCLEOTIDE SEQUENCE [LARGE SCALE GENOMIC DNA]</scope>
    <source>
        <strain evidence="3 4">CIP 109853</strain>
    </source>
</reference>
<feature type="signal peptide" evidence="1">
    <location>
        <begin position="1"/>
        <end position="24"/>
    </location>
</feature>
<sequence length="191" mass="21544">MKYRLPLCAGLLGTALWLSTAAQAEALFDAEGYRSSQYRSPTPSSLDGVQTLDTASLQRLLSEQSQTRLIDVYRRPWLQGRFIEDAPHANLPGSLWLANTGEGNLAPQWQRYLRHYLQQAREGDALRPLVFYCRSDCWLSWNAARRAHGLGYRQLYWYRDGIDAWQQAGLPLVPAQPAELPSTLLTPAATP</sequence>
<organism evidence="3 4">
    <name type="scientific">Pseudomonas cuatrocienegasensis</name>
    <dbReference type="NCBI Taxonomy" id="543360"/>
    <lineage>
        <taxon>Bacteria</taxon>
        <taxon>Pseudomonadati</taxon>
        <taxon>Pseudomonadota</taxon>
        <taxon>Gammaproteobacteria</taxon>
        <taxon>Pseudomonadales</taxon>
        <taxon>Pseudomonadaceae</taxon>
        <taxon>Pseudomonas</taxon>
    </lineage>
</organism>
<comment type="caution">
    <text evidence="3">The sequence shown here is derived from an EMBL/GenBank/DDBJ whole genome shotgun (WGS) entry which is preliminary data.</text>
</comment>
<dbReference type="Proteomes" id="UP000198512">
    <property type="component" value="Unassembled WGS sequence"/>
</dbReference>
<name>A0ABY1BKH9_9PSED</name>
<dbReference type="PROSITE" id="PS50206">
    <property type="entry name" value="RHODANESE_3"/>
    <property type="match status" value="1"/>
</dbReference>
<evidence type="ECO:0000313" key="4">
    <source>
        <dbReference type="Proteomes" id="UP000198512"/>
    </source>
</evidence>
<keyword evidence="1" id="KW-0732">Signal</keyword>
<dbReference type="NCBIfam" id="TIGR03865">
    <property type="entry name" value="PQQ_CXXCW"/>
    <property type="match status" value="1"/>
</dbReference>
<gene>
    <name evidence="3" type="ORF">SAMN05216600_11436</name>
</gene>
<proteinExistence type="predicted"/>
<dbReference type="InterPro" id="IPR036873">
    <property type="entry name" value="Rhodanese-like_dom_sf"/>
</dbReference>